<gene>
    <name evidence="9" type="ORF">FHS88_003382</name>
</gene>
<evidence type="ECO:0000313" key="9">
    <source>
        <dbReference type="EMBL" id="MBB5691230.1"/>
    </source>
</evidence>
<comment type="subcellular location">
    <subcellularLocation>
        <location evidence="1">Cell membrane</location>
        <topology evidence="1">Multi-pass membrane protein</topology>
    </subcellularLocation>
</comment>
<keyword evidence="5 7" id="KW-1133">Transmembrane helix</keyword>
<feature type="transmembrane region" description="Helical" evidence="7">
    <location>
        <begin position="262"/>
        <end position="287"/>
    </location>
</feature>
<comment type="caution">
    <text evidence="9">The sequence shown here is derived from an EMBL/GenBank/DDBJ whole genome shotgun (WGS) entry which is preliminary data.</text>
</comment>
<evidence type="ECO:0000256" key="7">
    <source>
        <dbReference type="SAM" id="Phobius"/>
    </source>
</evidence>
<evidence type="ECO:0000256" key="3">
    <source>
        <dbReference type="ARBA" id="ARBA00022475"/>
    </source>
</evidence>
<feature type="transmembrane region" description="Helical" evidence="7">
    <location>
        <begin position="359"/>
        <end position="381"/>
    </location>
</feature>
<evidence type="ECO:0000256" key="6">
    <source>
        <dbReference type="ARBA" id="ARBA00023136"/>
    </source>
</evidence>
<reference evidence="9 10" key="1">
    <citation type="submission" date="2020-08" db="EMBL/GenBank/DDBJ databases">
        <title>Genomic Encyclopedia of Type Strains, Phase IV (KMG-IV): sequencing the most valuable type-strain genomes for metagenomic binning, comparative biology and taxonomic classification.</title>
        <authorList>
            <person name="Goeker M."/>
        </authorList>
    </citation>
    <scope>NUCLEOTIDE SEQUENCE [LARGE SCALE GENOMIC DNA]</scope>
    <source>
        <strain evidence="9 10">DSM 25895</strain>
    </source>
</reference>
<evidence type="ECO:0000256" key="1">
    <source>
        <dbReference type="ARBA" id="ARBA00004651"/>
    </source>
</evidence>
<proteinExistence type="inferred from homology"/>
<comment type="similarity">
    <text evidence="2">Belongs to the ABC-4 integral membrane protein family. LolC/E subfamily.</text>
</comment>
<feature type="transmembrane region" description="Helical" evidence="7">
    <location>
        <begin position="14"/>
        <end position="36"/>
    </location>
</feature>
<keyword evidence="3" id="KW-1003">Cell membrane</keyword>
<protein>
    <submittedName>
        <fullName evidence="9">Putative ABC transport system permease protein</fullName>
    </submittedName>
</protein>
<feature type="transmembrane region" description="Helical" evidence="7">
    <location>
        <begin position="308"/>
        <end position="339"/>
    </location>
</feature>
<dbReference type="InterPro" id="IPR051447">
    <property type="entry name" value="Lipoprotein-release_system"/>
</dbReference>
<feature type="domain" description="ABC3 transporter permease C-terminal" evidence="8">
    <location>
        <begin position="279"/>
        <end position="379"/>
    </location>
</feature>
<evidence type="ECO:0000256" key="2">
    <source>
        <dbReference type="ARBA" id="ARBA00005236"/>
    </source>
</evidence>
<dbReference type="AlphaFoldDB" id="A0A840XVT8"/>
<keyword evidence="6 7" id="KW-0472">Membrane</keyword>
<evidence type="ECO:0000256" key="5">
    <source>
        <dbReference type="ARBA" id="ARBA00022989"/>
    </source>
</evidence>
<accession>A0A840XVT8</accession>
<dbReference type="Pfam" id="PF02687">
    <property type="entry name" value="FtsX"/>
    <property type="match status" value="1"/>
</dbReference>
<dbReference type="GO" id="GO:0044874">
    <property type="term" value="P:lipoprotein localization to outer membrane"/>
    <property type="evidence" value="ECO:0007669"/>
    <property type="project" value="TreeGrafter"/>
</dbReference>
<dbReference type="PANTHER" id="PTHR30489">
    <property type="entry name" value="LIPOPROTEIN-RELEASING SYSTEM TRANSMEMBRANE PROTEIN LOLE"/>
    <property type="match status" value="1"/>
</dbReference>
<keyword evidence="4 7" id="KW-0812">Transmembrane</keyword>
<dbReference type="GO" id="GO:0098797">
    <property type="term" value="C:plasma membrane protein complex"/>
    <property type="evidence" value="ECO:0007669"/>
    <property type="project" value="TreeGrafter"/>
</dbReference>
<evidence type="ECO:0000259" key="8">
    <source>
        <dbReference type="Pfam" id="PF02687"/>
    </source>
</evidence>
<name>A0A840XVT8_9PROT</name>
<evidence type="ECO:0000313" key="10">
    <source>
        <dbReference type="Proteomes" id="UP000562254"/>
    </source>
</evidence>
<dbReference type="RefSeq" id="WP_184486618.1">
    <property type="nucleotide sequence ID" value="NZ_JAAEDJ010000214.1"/>
</dbReference>
<dbReference type="Proteomes" id="UP000562254">
    <property type="component" value="Unassembled WGS sequence"/>
</dbReference>
<dbReference type="InterPro" id="IPR003838">
    <property type="entry name" value="ABC3_permease_C"/>
</dbReference>
<dbReference type="PANTHER" id="PTHR30489:SF0">
    <property type="entry name" value="LIPOPROTEIN-RELEASING SYSTEM TRANSMEMBRANE PROTEIN LOLE"/>
    <property type="match status" value="1"/>
</dbReference>
<organism evidence="9 10">
    <name type="scientific">Neoroseomonas alkaliterrae</name>
    <dbReference type="NCBI Taxonomy" id="1452450"/>
    <lineage>
        <taxon>Bacteria</taxon>
        <taxon>Pseudomonadati</taxon>
        <taxon>Pseudomonadota</taxon>
        <taxon>Alphaproteobacteria</taxon>
        <taxon>Acetobacterales</taxon>
        <taxon>Acetobacteraceae</taxon>
        <taxon>Neoroseomonas</taxon>
    </lineage>
</organism>
<evidence type="ECO:0000256" key="4">
    <source>
        <dbReference type="ARBA" id="ARBA00022692"/>
    </source>
</evidence>
<sequence>MLRLALADLWHERVLFLCSALGCAAVLAPLIVLFGLRQGVVAGLRAELLEDPRAREIVSVVNRTLEPALFERLAADPRIAFIVPRTRALSATILLEHPDRPGSGLRVELLPTAPGDPLLPGRGAMAADEMVLSATALQRLGVAVGGGVVASVARSREGRREVLSLPMRVVAEAPSSAALRDAAFATLPVLLLTEDFLDGTAAPDARPGGEEEARRRPFAGFRLHAARLEDVPALDREFRVAGIEVASRAEAVAGLLRLDRNLALLFLTIAGAGGLGYLVSLGVGLWAQVERKRRDLALLALLGLRRRALLALPLIQAGAVALAGAALAVAIAAGVAGVLNRAFAGSVTGDRPVCLLTHAMAAGAAGVTLLGALLAAVLAGLRAGAVPPAEGLSEG</sequence>
<keyword evidence="10" id="KW-1185">Reference proteome</keyword>
<dbReference type="EMBL" id="JACIJE010000010">
    <property type="protein sequence ID" value="MBB5691230.1"/>
    <property type="molecule type" value="Genomic_DNA"/>
</dbReference>